<gene>
    <name evidence="3" type="ORF">TEA_008054</name>
</gene>
<dbReference type="InterPro" id="IPR036047">
    <property type="entry name" value="F-box-like_dom_sf"/>
</dbReference>
<name>A0A4V3WK69_CAMSN</name>
<organism evidence="3 4">
    <name type="scientific">Camellia sinensis var. sinensis</name>
    <name type="common">China tea</name>
    <dbReference type="NCBI Taxonomy" id="542762"/>
    <lineage>
        <taxon>Eukaryota</taxon>
        <taxon>Viridiplantae</taxon>
        <taxon>Streptophyta</taxon>
        <taxon>Embryophyta</taxon>
        <taxon>Tracheophyta</taxon>
        <taxon>Spermatophyta</taxon>
        <taxon>Magnoliopsida</taxon>
        <taxon>eudicotyledons</taxon>
        <taxon>Gunneridae</taxon>
        <taxon>Pentapetalae</taxon>
        <taxon>asterids</taxon>
        <taxon>Ericales</taxon>
        <taxon>Theaceae</taxon>
        <taxon>Camellia</taxon>
    </lineage>
</organism>
<dbReference type="SUPFAM" id="SSF81383">
    <property type="entry name" value="F-box domain"/>
    <property type="match status" value="1"/>
</dbReference>
<dbReference type="InterPro" id="IPR006527">
    <property type="entry name" value="F-box-assoc_dom_typ1"/>
</dbReference>
<dbReference type="CDD" id="cd22157">
    <property type="entry name" value="F-box_AtFBW1-like"/>
    <property type="match status" value="1"/>
</dbReference>
<dbReference type="InterPro" id="IPR017451">
    <property type="entry name" value="F-box-assoc_interact_dom"/>
</dbReference>
<dbReference type="Pfam" id="PF00646">
    <property type="entry name" value="F-box"/>
    <property type="match status" value="1"/>
</dbReference>
<dbReference type="AlphaFoldDB" id="A0A4V3WK69"/>
<dbReference type="PROSITE" id="PS50181">
    <property type="entry name" value="FBOX"/>
    <property type="match status" value="1"/>
</dbReference>
<protein>
    <recommendedName>
        <fullName evidence="2">F-box domain-containing protein</fullName>
    </recommendedName>
</protein>
<evidence type="ECO:0000259" key="2">
    <source>
        <dbReference type="PROSITE" id="PS50181"/>
    </source>
</evidence>
<dbReference type="InterPro" id="IPR001810">
    <property type="entry name" value="F-box_dom"/>
</dbReference>
<dbReference type="Pfam" id="PF07734">
    <property type="entry name" value="FBA_1"/>
    <property type="match status" value="1"/>
</dbReference>
<evidence type="ECO:0000256" key="1">
    <source>
        <dbReference type="SAM" id="MobiDB-lite"/>
    </source>
</evidence>
<dbReference type="Proteomes" id="UP000306102">
    <property type="component" value="Unassembled WGS sequence"/>
</dbReference>
<dbReference type="Gene3D" id="1.20.1280.50">
    <property type="match status" value="1"/>
</dbReference>
<dbReference type="PANTHER" id="PTHR31672">
    <property type="entry name" value="BNACNNG10540D PROTEIN"/>
    <property type="match status" value="1"/>
</dbReference>
<dbReference type="STRING" id="542762.A0A4V3WK69"/>
<dbReference type="NCBIfam" id="TIGR01640">
    <property type="entry name" value="F_box_assoc_1"/>
    <property type="match status" value="1"/>
</dbReference>
<dbReference type="InterPro" id="IPR050796">
    <property type="entry name" value="SCF_F-box_component"/>
</dbReference>
<keyword evidence="4" id="KW-1185">Reference proteome</keyword>
<dbReference type="SMART" id="SM00256">
    <property type="entry name" value="FBOX"/>
    <property type="match status" value="1"/>
</dbReference>
<accession>A0A4V3WK69</accession>
<proteinExistence type="predicted"/>
<reference evidence="3 4" key="1">
    <citation type="journal article" date="2018" name="Proc. Natl. Acad. Sci. U.S.A.">
        <title>Draft genome sequence of Camellia sinensis var. sinensis provides insights into the evolution of the tea genome and tea quality.</title>
        <authorList>
            <person name="Wei C."/>
            <person name="Yang H."/>
            <person name="Wang S."/>
            <person name="Zhao J."/>
            <person name="Liu C."/>
            <person name="Gao L."/>
            <person name="Xia E."/>
            <person name="Lu Y."/>
            <person name="Tai Y."/>
            <person name="She G."/>
            <person name="Sun J."/>
            <person name="Cao H."/>
            <person name="Tong W."/>
            <person name="Gao Q."/>
            <person name="Li Y."/>
            <person name="Deng W."/>
            <person name="Jiang X."/>
            <person name="Wang W."/>
            <person name="Chen Q."/>
            <person name="Zhang S."/>
            <person name="Li H."/>
            <person name="Wu J."/>
            <person name="Wang P."/>
            <person name="Li P."/>
            <person name="Shi C."/>
            <person name="Zheng F."/>
            <person name="Jian J."/>
            <person name="Huang B."/>
            <person name="Shan D."/>
            <person name="Shi M."/>
            <person name="Fang C."/>
            <person name="Yue Y."/>
            <person name="Li F."/>
            <person name="Li D."/>
            <person name="Wei S."/>
            <person name="Han B."/>
            <person name="Jiang C."/>
            <person name="Yin Y."/>
            <person name="Xia T."/>
            <person name="Zhang Z."/>
            <person name="Bennetzen J.L."/>
            <person name="Zhao S."/>
            <person name="Wan X."/>
        </authorList>
    </citation>
    <scope>NUCLEOTIDE SEQUENCE [LARGE SCALE GENOMIC DNA]</scope>
    <source>
        <strain evidence="4">cv. Shuchazao</strain>
        <tissue evidence="3">Leaf</tissue>
    </source>
</reference>
<comment type="caution">
    <text evidence="3">The sequence shown here is derived from an EMBL/GenBank/DDBJ whole genome shotgun (WGS) entry which is preliminary data.</text>
</comment>
<sequence>MSDYLPNKVLIEILSRLPVISLLRFRCVCKSWRSLISTPSFITSHLNHSTTTFNLILLRHYSHRKERFSLHFNNHTFPKFLDLKCPSSTRFKYYFRIVGSCNGLLCLTDDCFGYTNTIILWNPSIHRSLTLPVPRVTSKSTSPFMCVHGFGLDLIKNDFKVVRISYLGSENGFKVPPQVEIYVLGNRSWRDFDGVVPRFGMVNYFWSQAYLNGKVHWVSYKLIDPVTRGCFVLFFDLGNEVFGEIELPLSLVHQFPRNMLTAIVGESLSVLQYDSPIYSKSCTVWVMKEYGVVGSWSKQYTIDLDERLVLMLGLRKNGEMLLGMGRELVSYDFESQEITNLGVRGSKDAFWVDNYTESLVLLEEGTQVVDGRSTNSSDAVNSEGEPALPEEDDGPEESLVEQRAYFMQTVMLNTFEACL</sequence>
<evidence type="ECO:0000313" key="4">
    <source>
        <dbReference type="Proteomes" id="UP000306102"/>
    </source>
</evidence>
<evidence type="ECO:0000313" key="3">
    <source>
        <dbReference type="EMBL" id="THF99666.1"/>
    </source>
</evidence>
<feature type="domain" description="F-box" evidence="2">
    <location>
        <begin position="1"/>
        <end position="46"/>
    </location>
</feature>
<feature type="compositionally biased region" description="Acidic residues" evidence="1">
    <location>
        <begin position="388"/>
        <end position="398"/>
    </location>
</feature>
<dbReference type="PANTHER" id="PTHR31672:SF10">
    <property type="entry name" value="F-BOX DOMAIN-CONTAINING PROTEIN"/>
    <property type="match status" value="1"/>
</dbReference>
<dbReference type="EMBL" id="SDRB02011877">
    <property type="protein sequence ID" value="THF99666.1"/>
    <property type="molecule type" value="Genomic_DNA"/>
</dbReference>
<feature type="region of interest" description="Disordered" evidence="1">
    <location>
        <begin position="371"/>
        <end position="398"/>
    </location>
</feature>